<comment type="subcellular location">
    <subcellularLocation>
        <location evidence="1">Nucleus</location>
    </subcellularLocation>
</comment>
<dbReference type="GO" id="GO:0046983">
    <property type="term" value="F:protein dimerization activity"/>
    <property type="evidence" value="ECO:0007669"/>
    <property type="project" value="InterPro"/>
</dbReference>
<dbReference type="PANTHER" id="PTHR31945">
    <property type="entry name" value="TRANSCRIPTION FACTOR SCREAM2-RELATED"/>
    <property type="match status" value="1"/>
</dbReference>
<keyword evidence="8" id="KW-1185">Reference proteome</keyword>
<dbReference type="GO" id="GO:0003700">
    <property type="term" value="F:DNA-binding transcription factor activity"/>
    <property type="evidence" value="ECO:0007669"/>
    <property type="project" value="TreeGrafter"/>
</dbReference>
<evidence type="ECO:0000256" key="3">
    <source>
        <dbReference type="ARBA" id="ARBA00023163"/>
    </source>
</evidence>
<evidence type="ECO:0000256" key="1">
    <source>
        <dbReference type="ARBA" id="ARBA00004123"/>
    </source>
</evidence>
<evidence type="ECO:0000256" key="2">
    <source>
        <dbReference type="ARBA" id="ARBA00023015"/>
    </source>
</evidence>
<dbReference type="Proteomes" id="UP001188597">
    <property type="component" value="Unassembled WGS sequence"/>
</dbReference>
<organism evidence="7 8">
    <name type="scientific">Escallonia herrerae</name>
    <dbReference type="NCBI Taxonomy" id="1293975"/>
    <lineage>
        <taxon>Eukaryota</taxon>
        <taxon>Viridiplantae</taxon>
        <taxon>Streptophyta</taxon>
        <taxon>Embryophyta</taxon>
        <taxon>Tracheophyta</taxon>
        <taxon>Spermatophyta</taxon>
        <taxon>Magnoliopsida</taxon>
        <taxon>eudicotyledons</taxon>
        <taxon>Gunneridae</taxon>
        <taxon>Pentapetalae</taxon>
        <taxon>asterids</taxon>
        <taxon>campanulids</taxon>
        <taxon>Escalloniales</taxon>
        <taxon>Escalloniaceae</taxon>
        <taxon>Escallonia</taxon>
    </lineage>
</organism>
<dbReference type="GO" id="GO:0043565">
    <property type="term" value="F:sequence-specific DNA binding"/>
    <property type="evidence" value="ECO:0007669"/>
    <property type="project" value="TreeGrafter"/>
</dbReference>
<evidence type="ECO:0000256" key="5">
    <source>
        <dbReference type="SAM" id="Coils"/>
    </source>
</evidence>
<reference evidence="7" key="1">
    <citation type="submission" date="2022-12" db="EMBL/GenBank/DDBJ databases">
        <title>Draft genome assemblies for two species of Escallonia (Escalloniales).</title>
        <authorList>
            <person name="Chanderbali A."/>
            <person name="Dervinis C."/>
            <person name="Anghel I."/>
            <person name="Soltis D."/>
            <person name="Soltis P."/>
            <person name="Zapata F."/>
        </authorList>
    </citation>
    <scope>NUCLEOTIDE SEQUENCE</scope>
    <source>
        <strain evidence="7">UCBG64.0493</strain>
        <tissue evidence="7">Leaf</tissue>
    </source>
</reference>
<dbReference type="SMART" id="SM00353">
    <property type="entry name" value="HLH"/>
    <property type="match status" value="1"/>
</dbReference>
<evidence type="ECO:0000313" key="7">
    <source>
        <dbReference type="EMBL" id="KAK3035120.1"/>
    </source>
</evidence>
<keyword evidence="4" id="KW-0539">Nucleus</keyword>
<name>A0AA88XAV1_9ASTE</name>
<evidence type="ECO:0000313" key="8">
    <source>
        <dbReference type="Proteomes" id="UP001188597"/>
    </source>
</evidence>
<dbReference type="InterPro" id="IPR051358">
    <property type="entry name" value="TF_AMS/ICE1/BHLH6-like"/>
</dbReference>
<gene>
    <name evidence="7" type="ORF">RJ639_032622</name>
</gene>
<dbReference type="SUPFAM" id="SSF47459">
    <property type="entry name" value="HLH, helix-loop-helix DNA-binding domain"/>
    <property type="match status" value="1"/>
</dbReference>
<dbReference type="EMBL" id="JAVXUP010000183">
    <property type="protein sequence ID" value="KAK3035120.1"/>
    <property type="molecule type" value="Genomic_DNA"/>
</dbReference>
<comment type="caution">
    <text evidence="7">The sequence shown here is derived from an EMBL/GenBank/DDBJ whole genome shotgun (WGS) entry which is preliminary data.</text>
</comment>
<keyword evidence="3" id="KW-0804">Transcription</keyword>
<evidence type="ECO:0000259" key="6">
    <source>
        <dbReference type="SMART" id="SM00353"/>
    </source>
</evidence>
<keyword evidence="5" id="KW-0175">Coiled coil</keyword>
<dbReference type="PANTHER" id="PTHR31945:SF20">
    <property type="entry name" value="TRANSCRIPTION FACTOR DYT1"/>
    <property type="match status" value="1"/>
</dbReference>
<sequence>MEFVDTALDDFCVAEEETSGGRMGRRRHIGDETGEFKSKNLHAERRRREKLSGRLLELRSQMNKATIITDAITYIKELQKCVEDLSNQLHEMEAAIEEEPATKSYEIADTKDQMNQWGIEPEVKVIQVDGSKLWIKIVFQKKRGGFTKLMEAMNVLGCDITDTSLTTSKGAFLFTSSVEVISKVQKFSK</sequence>
<feature type="domain" description="BHLH" evidence="6">
    <location>
        <begin position="41"/>
        <end position="84"/>
    </location>
</feature>
<dbReference type="Gene3D" id="4.10.280.10">
    <property type="entry name" value="Helix-loop-helix DNA-binding domain"/>
    <property type="match status" value="1"/>
</dbReference>
<accession>A0AA88XAV1</accession>
<proteinExistence type="predicted"/>
<protein>
    <recommendedName>
        <fullName evidence="6">BHLH domain-containing protein</fullName>
    </recommendedName>
</protein>
<keyword evidence="2" id="KW-0805">Transcription regulation</keyword>
<dbReference type="AlphaFoldDB" id="A0AA88XAV1"/>
<feature type="coiled-coil region" evidence="5">
    <location>
        <begin position="41"/>
        <end position="95"/>
    </location>
</feature>
<dbReference type="InterPro" id="IPR011598">
    <property type="entry name" value="bHLH_dom"/>
</dbReference>
<dbReference type="InterPro" id="IPR036638">
    <property type="entry name" value="HLH_DNA-bd_sf"/>
</dbReference>
<evidence type="ECO:0000256" key="4">
    <source>
        <dbReference type="ARBA" id="ARBA00023242"/>
    </source>
</evidence>
<dbReference type="GO" id="GO:0005634">
    <property type="term" value="C:nucleus"/>
    <property type="evidence" value="ECO:0007669"/>
    <property type="project" value="UniProtKB-SubCell"/>
</dbReference>